<protein>
    <submittedName>
        <fullName evidence="1">Uncharacterized protein</fullName>
    </submittedName>
</protein>
<evidence type="ECO:0000313" key="1">
    <source>
        <dbReference type="EMBL" id="JAH64912.1"/>
    </source>
</evidence>
<reference evidence="1" key="1">
    <citation type="submission" date="2014-11" db="EMBL/GenBank/DDBJ databases">
        <authorList>
            <person name="Amaro Gonzalez C."/>
        </authorList>
    </citation>
    <scope>NUCLEOTIDE SEQUENCE</scope>
</reference>
<dbReference type="EMBL" id="GBXM01043665">
    <property type="protein sequence ID" value="JAH64912.1"/>
    <property type="molecule type" value="Transcribed_RNA"/>
</dbReference>
<organism evidence="1">
    <name type="scientific">Anguilla anguilla</name>
    <name type="common">European freshwater eel</name>
    <name type="synonym">Muraena anguilla</name>
    <dbReference type="NCBI Taxonomy" id="7936"/>
    <lineage>
        <taxon>Eukaryota</taxon>
        <taxon>Metazoa</taxon>
        <taxon>Chordata</taxon>
        <taxon>Craniata</taxon>
        <taxon>Vertebrata</taxon>
        <taxon>Euteleostomi</taxon>
        <taxon>Actinopterygii</taxon>
        <taxon>Neopterygii</taxon>
        <taxon>Teleostei</taxon>
        <taxon>Anguilliformes</taxon>
        <taxon>Anguillidae</taxon>
        <taxon>Anguilla</taxon>
    </lineage>
</organism>
<dbReference type="AlphaFoldDB" id="A0A0E9UGL9"/>
<reference evidence="1" key="2">
    <citation type="journal article" date="2015" name="Fish Shellfish Immunol.">
        <title>Early steps in the European eel (Anguilla anguilla)-Vibrio vulnificus interaction in the gills: Role of the RtxA13 toxin.</title>
        <authorList>
            <person name="Callol A."/>
            <person name="Pajuelo D."/>
            <person name="Ebbesson L."/>
            <person name="Teles M."/>
            <person name="MacKenzie S."/>
            <person name="Amaro C."/>
        </authorList>
    </citation>
    <scope>NUCLEOTIDE SEQUENCE</scope>
</reference>
<name>A0A0E9UGL9_ANGAN</name>
<proteinExistence type="predicted"/>
<accession>A0A0E9UGL9</accession>
<sequence length="40" mass="4762">MAWVLHNHANHMRLGKRALVPSHQLKGTYFCYLFGYWVQS</sequence>